<accession>A0ABQ6YNK4</accession>
<keyword evidence="1" id="KW-0812">Transmembrane</keyword>
<gene>
    <name evidence="2" type="ORF">FNL39_104491</name>
</gene>
<keyword evidence="1" id="KW-0472">Membrane</keyword>
<reference evidence="2 3" key="1">
    <citation type="submission" date="2019-07" db="EMBL/GenBank/DDBJ databases">
        <title>Genomic Encyclopedia of Type Strains, Phase IV (KMG-IV): sequencing the most valuable type-strain genomes for metagenomic binning, comparative biology and taxonomic classification.</title>
        <authorList>
            <person name="Goeker M."/>
        </authorList>
    </citation>
    <scope>NUCLEOTIDE SEQUENCE [LARGE SCALE GENOMIC DNA]</scope>
    <source>
        <strain evidence="2 3">DSM 44831</strain>
    </source>
</reference>
<comment type="caution">
    <text evidence="2">The sequence shown here is derived from an EMBL/GenBank/DDBJ whole genome shotgun (WGS) entry which is preliminary data.</text>
</comment>
<name>A0ABQ6YNK4_9NOCA</name>
<protein>
    <submittedName>
        <fullName evidence="2">Uncharacterized protein</fullName>
    </submittedName>
</protein>
<evidence type="ECO:0000313" key="3">
    <source>
        <dbReference type="Proteomes" id="UP000798951"/>
    </source>
</evidence>
<organism evidence="2 3">
    <name type="scientific">Nocardia caishijiensis</name>
    <dbReference type="NCBI Taxonomy" id="184756"/>
    <lineage>
        <taxon>Bacteria</taxon>
        <taxon>Bacillati</taxon>
        <taxon>Actinomycetota</taxon>
        <taxon>Actinomycetes</taxon>
        <taxon>Mycobacteriales</taxon>
        <taxon>Nocardiaceae</taxon>
        <taxon>Nocardia</taxon>
    </lineage>
</organism>
<dbReference type="Proteomes" id="UP000798951">
    <property type="component" value="Unassembled WGS sequence"/>
</dbReference>
<evidence type="ECO:0000256" key="1">
    <source>
        <dbReference type="SAM" id="Phobius"/>
    </source>
</evidence>
<proteinExistence type="predicted"/>
<feature type="transmembrane region" description="Helical" evidence="1">
    <location>
        <begin position="12"/>
        <end position="32"/>
    </location>
</feature>
<evidence type="ECO:0000313" key="2">
    <source>
        <dbReference type="EMBL" id="KAF0847069.1"/>
    </source>
</evidence>
<keyword evidence="1" id="KW-1133">Transmembrane helix</keyword>
<sequence>MYGLFLGLDLLNLGSSLAANGTAALANLLYIIQNLGR</sequence>
<keyword evidence="3" id="KW-1185">Reference proteome</keyword>
<dbReference type="EMBL" id="VMSD01000004">
    <property type="protein sequence ID" value="KAF0847069.1"/>
    <property type="molecule type" value="Genomic_DNA"/>
</dbReference>